<dbReference type="Gene3D" id="2.60.40.690">
    <property type="entry name" value="Alpha-macroglobulin, receptor-binding domain"/>
    <property type="match status" value="1"/>
</dbReference>
<dbReference type="Pfam" id="PF17791">
    <property type="entry name" value="MG3"/>
    <property type="match status" value="1"/>
</dbReference>
<dbReference type="InterPro" id="IPR001599">
    <property type="entry name" value="Macroglobln_a2"/>
</dbReference>
<keyword evidence="7" id="KW-1015">Disulfide bond</keyword>
<evidence type="ECO:0000259" key="10">
    <source>
        <dbReference type="SMART" id="SM01359"/>
    </source>
</evidence>
<reference evidence="13" key="2">
    <citation type="submission" date="2004-02" db="EMBL/GenBank/DDBJ databases">
        <authorList>
            <consortium name="Genoscope"/>
            <consortium name="Whitehead Institute Centre for Genome Research"/>
        </authorList>
    </citation>
    <scope>NUCLEOTIDE SEQUENCE</scope>
</reference>
<comment type="similarity">
    <text evidence="2">Belongs to the protease inhibitor I39 (alpha-2-macroglobulin) family.</text>
</comment>
<dbReference type="InterPro" id="IPR050473">
    <property type="entry name" value="A2M/Complement_sys"/>
</dbReference>
<keyword evidence="8" id="KW-0325">Glycoprotein</keyword>
<evidence type="ECO:0000256" key="4">
    <source>
        <dbReference type="ARBA" id="ARBA00022690"/>
    </source>
</evidence>
<dbReference type="OrthoDB" id="9998011at2759"/>
<dbReference type="InterPro" id="IPR008930">
    <property type="entry name" value="Terpenoid_cyclase/PrenylTrfase"/>
</dbReference>
<reference evidence="13" key="1">
    <citation type="journal article" date="2004" name="Nature">
        <title>Genome duplication in the teleost fish Tetraodon nigroviridis reveals the early vertebrate proto-karyotype.</title>
        <authorList>
            <person name="Jaillon O."/>
            <person name="Aury J.-M."/>
            <person name="Brunet F."/>
            <person name="Petit J.-L."/>
            <person name="Stange-Thomann N."/>
            <person name="Mauceli E."/>
            <person name="Bouneau L."/>
            <person name="Fischer C."/>
            <person name="Ozouf-Costaz C."/>
            <person name="Bernot A."/>
            <person name="Nicaud S."/>
            <person name="Jaffe D."/>
            <person name="Fisher S."/>
            <person name="Lutfalla G."/>
            <person name="Dossat C."/>
            <person name="Segurens B."/>
            <person name="Dasilva C."/>
            <person name="Salanoubat M."/>
            <person name="Levy M."/>
            <person name="Boudet N."/>
            <person name="Castellano S."/>
            <person name="Anthouard V."/>
            <person name="Jubin C."/>
            <person name="Castelli V."/>
            <person name="Katinka M."/>
            <person name="Vacherie B."/>
            <person name="Biemont C."/>
            <person name="Skalli Z."/>
            <person name="Cattolico L."/>
            <person name="Poulain J."/>
            <person name="De Berardinis V."/>
            <person name="Cruaud C."/>
            <person name="Duprat S."/>
            <person name="Brottier P."/>
            <person name="Coutanceau J.-P."/>
            <person name="Gouzy J."/>
            <person name="Parra G."/>
            <person name="Lardier G."/>
            <person name="Chapple C."/>
            <person name="McKernan K.J."/>
            <person name="McEwan P."/>
            <person name="Bosak S."/>
            <person name="Kellis M."/>
            <person name="Volff J.-N."/>
            <person name="Guigo R."/>
            <person name="Zody M.C."/>
            <person name="Mesirov J."/>
            <person name="Lindblad-Toh K."/>
            <person name="Birren B."/>
            <person name="Nusbaum C."/>
            <person name="Kahn D."/>
            <person name="Robinson-Rechavi M."/>
            <person name="Laudet V."/>
            <person name="Schachter V."/>
            <person name="Quetier F."/>
            <person name="Saurin W."/>
            <person name="Scarpelli C."/>
            <person name="Wincker P."/>
            <person name="Lander E.S."/>
            <person name="Weissenbach J."/>
            <person name="Roest Crollius H."/>
        </authorList>
    </citation>
    <scope>NUCLEOTIDE SEQUENCE [LARGE SCALE GENOMIC DNA]</scope>
</reference>
<evidence type="ECO:0000256" key="2">
    <source>
        <dbReference type="ARBA" id="ARBA00010952"/>
    </source>
</evidence>
<evidence type="ECO:0000256" key="6">
    <source>
        <dbReference type="ARBA" id="ARBA00022900"/>
    </source>
</evidence>
<evidence type="ECO:0000256" key="9">
    <source>
        <dbReference type="SAM" id="SignalP"/>
    </source>
</evidence>
<feature type="domain" description="Alpha-macroglobulin receptor-binding" evidence="12">
    <location>
        <begin position="1289"/>
        <end position="1376"/>
    </location>
</feature>
<dbReference type="InterPro" id="IPR013783">
    <property type="entry name" value="Ig-like_fold"/>
</dbReference>
<dbReference type="InterPro" id="IPR002890">
    <property type="entry name" value="MG2"/>
</dbReference>
<gene>
    <name evidence="13" type="ORF">GSTENG00026825001</name>
</gene>
<dbReference type="SMART" id="SM01360">
    <property type="entry name" value="A2M"/>
    <property type="match status" value="1"/>
</dbReference>
<dbReference type="CDD" id="cd02897">
    <property type="entry name" value="A2M_2"/>
    <property type="match status" value="1"/>
</dbReference>
<dbReference type="Gene3D" id="6.20.50.160">
    <property type="match status" value="1"/>
</dbReference>
<evidence type="ECO:0000313" key="13">
    <source>
        <dbReference type="EMBL" id="CAG06468.1"/>
    </source>
</evidence>
<dbReference type="Pfam" id="PF07703">
    <property type="entry name" value="A2M_BRD"/>
    <property type="match status" value="1"/>
</dbReference>
<evidence type="ECO:0000256" key="5">
    <source>
        <dbReference type="ARBA" id="ARBA00022729"/>
    </source>
</evidence>
<dbReference type="EMBL" id="CAAE01014974">
    <property type="protein sequence ID" value="CAG06468.1"/>
    <property type="molecule type" value="Genomic_DNA"/>
</dbReference>
<dbReference type="SUPFAM" id="SSF81296">
    <property type="entry name" value="E set domains"/>
    <property type="match status" value="1"/>
</dbReference>
<dbReference type="SUPFAM" id="SSF48239">
    <property type="entry name" value="Terpenoid cyclases/Protein prenyltransferases"/>
    <property type="match status" value="1"/>
</dbReference>
<dbReference type="Gene3D" id="2.60.40.10">
    <property type="entry name" value="Immunoglobulins"/>
    <property type="match status" value="2"/>
</dbReference>
<keyword evidence="3" id="KW-0964">Secreted</keyword>
<dbReference type="Gene3D" id="2.60.120.1540">
    <property type="match status" value="1"/>
</dbReference>
<evidence type="ECO:0000256" key="7">
    <source>
        <dbReference type="ARBA" id="ARBA00023157"/>
    </source>
</evidence>
<dbReference type="Pfam" id="PF17789">
    <property type="entry name" value="MG4"/>
    <property type="match status" value="1"/>
</dbReference>
<dbReference type="Gene3D" id="2.60.40.1930">
    <property type="match status" value="2"/>
</dbReference>
<dbReference type="PANTHER" id="PTHR11412:SF150">
    <property type="entry name" value="ALPHA-2-MACROGLOBULIN-RELATED"/>
    <property type="match status" value="1"/>
</dbReference>
<dbReference type="Pfam" id="PF07677">
    <property type="entry name" value="A2M_recep"/>
    <property type="match status" value="1"/>
</dbReference>
<dbReference type="InterPro" id="IPR032675">
    <property type="entry name" value="LRR_dom_sf"/>
</dbReference>
<protein>
    <submittedName>
        <fullName evidence="13">Chromosome 16 SCAF14974, whole genome shotgun sequence</fullName>
    </submittedName>
</protein>
<evidence type="ECO:0000256" key="3">
    <source>
        <dbReference type="ARBA" id="ARBA00022525"/>
    </source>
</evidence>
<dbReference type="InterPro" id="IPR011626">
    <property type="entry name" value="Alpha-macroglobulin_TED"/>
</dbReference>
<dbReference type="FunFam" id="2.60.40.1930:FF:000001">
    <property type="entry name" value="CD109 isoform 3"/>
    <property type="match status" value="1"/>
</dbReference>
<dbReference type="Pfam" id="PF01835">
    <property type="entry name" value="MG2"/>
    <property type="match status" value="1"/>
</dbReference>
<feature type="chain" id="PRO_5004242679" evidence="9">
    <location>
        <begin position="28"/>
        <end position="1597"/>
    </location>
</feature>
<dbReference type="PANTHER" id="PTHR11412">
    <property type="entry name" value="MACROGLOBULIN / COMPLEMENT"/>
    <property type="match status" value="1"/>
</dbReference>
<evidence type="ECO:0000259" key="11">
    <source>
        <dbReference type="SMART" id="SM01360"/>
    </source>
</evidence>
<feature type="signal peptide" evidence="9">
    <location>
        <begin position="1"/>
        <end position="27"/>
    </location>
</feature>
<dbReference type="GO" id="GO:0004867">
    <property type="term" value="F:serine-type endopeptidase inhibitor activity"/>
    <property type="evidence" value="ECO:0007669"/>
    <property type="project" value="UniProtKB-KW"/>
</dbReference>
<comment type="subcellular location">
    <subcellularLocation>
        <location evidence="1">Secreted</location>
    </subcellularLocation>
</comment>
<dbReference type="SMART" id="SM01419">
    <property type="entry name" value="Thiol-ester_cl"/>
    <property type="match status" value="1"/>
</dbReference>
<dbReference type="Gene3D" id="3.80.10.10">
    <property type="entry name" value="Ribonuclease Inhibitor"/>
    <property type="match status" value="1"/>
</dbReference>
<feature type="domain" description="Alpha-2-macroglobulin bait region" evidence="10">
    <location>
        <begin position="437"/>
        <end position="589"/>
    </location>
</feature>
<dbReference type="Pfam" id="PF07678">
    <property type="entry name" value="TED_complement"/>
    <property type="match status" value="1"/>
</dbReference>
<dbReference type="Gene3D" id="2.60.40.1940">
    <property type="match status" value="1"/>
</dbReference>
<evidence type="ECO:0000259" key="12">
    <source>
        <dbReference type="SMART" id="SM01361"/>
    </source>
</evidence>
<dbReference type="InterPro" id="IPR019742">
    <property type="entry name" value="MacrogloblnA2_CS"/>
</dbReference>
<dbReference type="KEGG" id="tng:GSTEN00026825G001"/>
<proteinExistence type="inferred from homology"/>
<dbReference type="InterPro" id="IPR040839">
    <property type="entry name" value="MG4"/>
</dbReference>
<dbReference type="InterPro" id="IPR014756">
    <property type="entry name" value="Ig_E-set"/>
</dbReference>
<dbReference type="Gene3D" id="1.50.10.20">
    <property type="match status" value="1"/>
</dbReference>
<dbReference type="Gene3D" id="2.20.130.20">
    <property type="match status" value="1"/>
</dbReference>
<sequence>MAPPGSQMWTWSLCVLLSWTLFDHVAADPQYMLAVPAILEAGEESKFCISFLEPNETMTVTVSLKSKDFNTTLMQMVSKQDFHECRSFEAPSVEKDHVMELEVEVQADTFYSKGARKVLIRQFNPESFIQTDKPLYLPGQTVQFRVVSLDSKLRPSALKYSVIELKDPSGNRIGQWLNQTTENAILQLSHQLNSEAPEGSYEIRTEADGKQALHWFKVEKYVLPKFEVTITSKPEVNIAQEEFEAEVCAKYTYGQPVAGSATMNVCRGLQRYYFYNPLSVANSPQAELEEPCHKQTKKTDQKGCATFTFMMSTFTQLDVKALDDQLTMTAHVEEEGTDVKLGNQMTRVISYRLGGLSFINTPTVFKAGSTVEGTIKAVHHNGTPVANTAVYLFEGEIWSARRLQNLTTDGDGLATFSVSTAARTGDLKLQASVTPELQYIPYRVPYYENGQLPCKQQETFTITYTVVGEEAGAVDLMYLVLSRGNILRQGSEQFTIEKKLVNVGEFTFTMMVTTDMAPSFQVVAYAVLPSQSVIADYADFSTEKCFGHSVSLEFSEGSAVPGEEITMQLDAQPKALCGMSAVDRSIFVKEPEARLSADTIFRLMPSRRHVPYETEDPQECVPVRLRRSILPFPDGKDPFTVFQVRESGQVVKSLKVPDTITTWEADAFCLSSEGFGMAPRVDLTVFQPFFLELTLPYSIIRGEQFELKATVFSYLSKCIMLTVTGEESADYKLVPLSGDQYSSCLCGGERKTVSWNLVASTTGEGRAPPFSGSAQSRRVVEVSVTAAAVASEVSCNNEIVTVPMRGRVDKVTRTLIVKAEGTEVMEAFNWLFCPKGEELKEESTITLPTNVIMGSARGSVSVLGDIMGRALKNLDGLLRMPYGCGEQNMALLAPNIYILQYLEKTEQLTPPVKEKALRFLRSGYERQLNYRHYSGAYSTFGAGVGNIWLTTFVMRSFAKAAEFIYIDQDKMAVTKQWVEGKQQDNGCFEMVGTLFNNRMKGGVSDEITLTAYITASLLEMNSTVDETVKKSLSCLKTSIEKDGFPNVYTTALMAYAFTLAGDTETRTRLLNQLNMEAKTKGRWASSWEGGGAKIQGKSLPCVCVCVCVGGFLYWEQTGENSASLSVEISSYMVLTALSADPSTEDLGYASRIVRWLTTQQNYFGGFYSTQARTNHALALYSTLVFSPDGSTRVTVASPSASNSFLVTQDTKLLYQEKELADVEGKHVLEASGTGCAAVQLSVFYNIPAPPEVKTLTLEVSESANCASMAARATMNLEIKTGYTGQDNSSNMVILDIKFLSGFAMSRDALERLRGPNNYRVEDKTDRALVYIPEIEKDEVITHEVVLIQEHPIIGQKPAVVKLYDYYEPSTKAEKEYTYPCVSATSAPVSRQQRTRALLTAAGPSIQTGRGRWETCLWLRAAAQREAAMEDVEGRTFVEVMSEKYSPDNFPYRRGPGMGVVVVPVADRLNVPSMLVLSGCGISRAGEQAEIAAFCAHVMELDLSHNKLQDWQEVSPATPQRVPRLVPALPHHPSRPQISKIVSSIPNLEFLNLSSNPLGGMTLDPQCAGAFARVRRFVLNNTQVSWETVLLLTGEMPE</sequence>
<evidence type="ECO:0000256" key="1">
    <source>
        <dbReference type="ARBA" id="ARBA00004613"/>
    </source>
</evidence>
<keyword evidence="6" id="KW-0722">Serine protease inhibitor</keyword>
<dbReference type="InterPro" id="IPR036595">
    <property type="entry name" value="A-macroglobulin_rcpt-bd_sf"/>
</dbReference>
<dbReference type="SMART" id="SM01359">
    <property type="entry name" value="A2M_N_2"/>
    <property type="match status" value="1"/>
</dbReference>
<dbReference type="InterPro" id="IPR041813">
    <property type="entry name" value="A2M_TED"/>
</dbReference>
<dbReference type="SMART" id="SM01361">
    <property type="entry name" value="A2M_recep"/>
    <property type="match status" value="1"/>
</dbReference>
<name>Q4RYR4_TETNG</name>
<keyword evidence="4" id="KW-0646">Protease inhibitor</keyword>
<dbReference type="SUPFAM" id="SSF52047">
    <property type="entry name" value="RNI-like"/>
    <property type="match status" value="1"/>
</dbReference>
<dbReference type="Pfam" id="PF00207">
    <property type="entry name" value="A2M"/>
    <property type="match status" value="1"/>
</dbReference>
<dbReference type="SUPFAM" id="SSF49410">
    <property type="entry name" value="Alpha-macroglobulin receptor domain"/>
    <property type="match status" value="1"/>
</dbReference>
<evidence type="ECO:0000256" key="8">
    <source>
        <dbReference type="ARBA" id="ARBA00023180"/>
    </source>
</evidence>
<dbReference type="GO" id="GO:0005615">
    <property type="term" value="C:extracellular space"/>
    <property type="evidence" value="ECO:0007669"/>
    <property type="project" value="InterPro"/>
</dbReference>
<dbReference type="PROSITE" id="PS00477">
    <property type="entry name" value="ALPHA_2_MACROGLOBULIN"/>
    <property type="match status" value="1"/>
</dbReference>
<organism evidence="13">
    <name type="scientific">Tetraodon nigroviridis</name>
    <name type="common">Spotted green pufferfish</name>
    <name type="synonym">Chelonodon nigroviridis</name>
    <dbReference type="NCBI Taxonomy" id="99883"/>
    <lineage>
        <taxon>Eukaryota</taxon>
        <taxon>Metazoa</taxon>
        <taxon>Chordata</taxon>
        <taxon>Craniata</taxon>
        <taxon>Vertebrata</taxon>
        <taxon>Euteleostomi</taxon>
        <taxon>Actinopterygii</taxon>
        <taxon>Neopterygii</taxon>
        <taxon>Teleostei</taxon>
        <taxon>Neoteleostei</taxon>
        <taxon>Acanthomorphata</taxon>
        <taxon>Eupercaria</taxon>
        <taxon>Tetraodontiformes</taxon>
        <taxon>Tetradontoidea</taxon>
        <taxon>Tetraodontidae</taxon>
        <taxon>Tetraodon</taxon>
    </lineage>
</organism>
<dbReference type="InterPro" id="IPR041555">
    <property type="entry name" value="MG3"/>
</dbReference>
<accession>Q4RYR4</accession>
<dbReference type="InterPro" id="IPR009048">
    <property type="entry name" value="A-macroglobulin_rcpt-bd"/>
</dbReference>
<dbReference type="InterPro" id="IPR011625">
    <property type="entry name" value="A2M_N_BRD"/>
</dbReference>
<dbReference type="GO" id="GO:0007399">
    <property type="term" value="P:nervous system development"/>
    <property type="evidence" value="ECO:0007669"/>
    <property type="project" value="UniProtKB-ARBA"/>
</dbReference>
<dbReference type="InterPro" id="IPR047565">
    <property type="entry name" value="Alpha-macroglob_thiol-ester_cl"/>
</dbReference>
<keyword evidence="5 9" id="KW-0732">Signal</keyword>
<feature type="domain" description="Alpha-2-macroglobulin" evidence="11">
    <location>
        <begin position="640"/>
        <end position="725"/>
    </location>
</feature>